<accession>A0A9D4FFT5</accession>
<reference evidence="2" key="1">
    <citation type="journal article" date="2019" name="bioRxiv">
        <title>The Genome of the Zebra Mussel, Dreissena polymorpha: A Resource for Invasive Species Research.</title>
        <authorList>
            <person name="McCartney M.A."/>
            <person name="Auch B."/>
            <person name="Kono T."/>
            <person name="Mallez S."/>
            <person name="Zhang Y."/>
            <person name="Obille A."/>
            <person name="Becker A."/>
            <person name="Abrahante J.E."/>
            <person name="Garbe J."/>
            <person name="Badalamenti J.P."/>
            <person name="Herman A."/>
            <person name="Mangelson H."/>
            <person name="Liachko I."/>
            <person name="Sullivan S."/>
            <person name="Sone E.D."/>
            <person name="Koren S."/>
            <person name="Silverstein K.A.T."/>
            <person name="Beckman K.B."/>
            <person name="Gohl D.M."/>
        </authorList>
    </citation>
    <scope>NUCLEOTIDE SEQUENCE</scope>
    <source>
        <strain evidence="2">Duluth1</strain>
        <tissue evidence="2">Whole animal</tissue>
    </source>
</reference>
<dbReference type="Proteomes" id="UP000828390">
    <property type="component" value="Unassembled WGS sequence"/>
</dbReference>
<sequence>MENQQTAGHLDERDEEELNVEETVTDKADENAEEDMARVFFVNNTMPGNMNLKYKRNTLSRYDISECTISYGSMRQCYNSSAHEIAYADYNYITDDGFLLVHVEKDDRMYLSELNDGSYQ</sequence>
<evidence type="ECO:0000256" key="1">
    <source>
        <dbReference type="SAM" id="MobiDB-lite"/>
    </source>
</evidence>
<feature type="region of interest" description="Disordered" evidence="1">
    <location>
        <begin position="1"/>
        <end position="29"/>
    </location>
</feature>
<evidence type="ECO:0000313" key="3">
    <source>
        <dbReference type="Proteomes" id="UP000828390"/>
    </source>
</evidence>
<keyword evidence="3" id="KW-1185">Reference proteome</keyword>
<dbReference type="EMBL" id="JAIWYP010000007">
    <property type="protein sequence ID" value="KAH3797116.1"/>
    <property type="molecule type" value="Genomic_DNA"/>
</dbReference>
<name>A0A9D4FFT5_DREPO</name>
<proteinExistence type="predicted"/>
<gene>
    <name evidence="2" type="ORF">DPMN_150691</name>
</gene>
<protein>
    <submittedName>
        <fullName evidence="2">Uncharacterized protein</fullName>
    </submittedName>
</protein>
<comment type="caution">
    <text evidence="2">The sequence shown here is derived from an EMBL/GenBank/DDBJ whole genome shotgun (WGS) entry which is preliminary data.</text>
</comment>
<evidence type="ECO:0000313" key="2">
    <source>
        <dbReference type="EMBL" id="KAH3797116.1"/>
    </source>
</evidence>
<dbReference type="AlphaFoldDB" id="A0A9D4FFT5"/>
<reference evidence="2" key="2">
    <citation type="submission" date="2020-11" db="EMBL/GenBank/DDBJ databases">
        <authorList>
            <person name="McCartney M.A."/>
            <person name="Auch B."/>
            <person name="Kono T."/>
            <person name="Mallez S."/>
            <person name="Becker A."/>
            <person name="Gohl D.M."/>
            <person name="Silverstein K.A.T."/>
            <person name="Koren S."/>
            <person name="Bechman K.B."/>
            <person name="Herman A."/>
            <person name="Abrahante J.E."/>
            <person name="Garbe J."/>
        </authorList>
    </citation>
    <scope>NUCLEOTIDE SEQUENCE</scope>
    <source>
        <strain evidence="2">Duluth1</strain>
        <tissue evidence="2">Whole animal</tissue>
    </source>
</reference>
<organism evidence="2 3">
    <name type="scientific">Dreissena polymorpha</name>
    <name type="common">Zebra mussel</name>
    <name type="synonym">Mytilus polymorpha</name>
    <dbReference type="NCBI Taxonomy" id="45954"/>
    <lineage>
        <taxon>Eukaryota</taxon>
        <taxon>Metazoa</taxon>
        <taxon>Spiralia</taxon>
        <taxon>Lophotrochozoa</taxon>
        <taxon>Mollusca</taxon>
        <taxon>Bivalvia</taxon>
        <taxon>Autobranchia</taxon>
        <taxon>Heteroconchia</taxon>
        <taxon>Euheterodonta</taxon>
        <taxon>Imparidentia</taxon>
        <taxon>Neoheterodontei</taxon>
        <taxon>Myida</taxon>
        <taxon>Dreissenoidea</taxon>
        <taxon>Dreissenidae</taxon>
        <taxon>Dreissena</taxon>
    </lineage>
</organism>